<dbReference type="InterPro" id="IPR057475">
    <property type="entry name" value="CUT_C"/>
</dbReference>
<keyword evidence="6 8" id="KW-1133">Transmembrane helix</keyword>
<dbReference type="PROSITE" id="PS51034">
    <property type="entry name" value="ZP_2"/>
    <property type="match status" value="1"/>
</dbReference>
<dbReference type="Pfam" id="PF00092">
    <property type="entry name" value="VWA"/>
    <property type="match status" value="1"/>
</dbReference>
<evidence type="ECO:0000256" key="4">
    <source>
        <dbReference type="ARBA" id="ARBA00022692"/>
    </source>
</evidence>
<keyword evidence="7 8" id="KW-0472">Membrane</keyword>
<dbReference type="GO" id="GO:0005886">
    <property type="term" value="C:plasma membrane"/>
    <property type="evidence" value="ECO:0007669"/>
    <property type="project" value="UniProtKB-SubCell"/>
</dbReference>
<evidence type="ECO:0000313" key="11">
    <source>
        <dbReference type="Proteomes" id="UP000046393"/>
    </source>
</evidence>
<sequence length="503" mass="57273">MLHRSRKKLNFATLLARRLNISKNSHMGIIQYAEQPKLEISLYQYSQINEIEWAIQRIKYLSGATNTGAALKFALDEGFKDASGGDIPKVLVVLSDGQSQDDVSEPAQLLRDAHVMVYAIGVTNLINVHQLYQIAGNPLRVLTVESFYELDKPLVDSLTWDMCKTEYRPGTPDIICAPDHIGVRAATKKPFDGYVFVMDHFHEPECRAGPEMFPDPKSIGITVPFSDCNIHRYRSLNPRGIFVEMTVVFMFHNVFMTKVDQTVKVQCFYMEAEKTVTAPLAVSMLATEFREKVYEMPRCQYTLRRGSKDGPIAKYASLGENIFHRWECFDDSDAYGMLIHSCYVDNGFGDKVDILDHNGCGVDAVLLSTPDYDSSLRLATKPYHVFKYADQPVLQFQCQVTLCFKYDGGCDTITPPNCSRAAPESYLRVYETRSRRAIQEIDTFDLFTGKLQIVEHLPECIISESKKHSSKLFLYVIITTANLLLFLISGTLFFRQFFRQRFS</sequence>
<feature type="transmembrane region" description="Helical" evidence="8">
    <location>
        <begin position="472"/>
        <end position="494"/>
    </location>
</feature>
<dbReference type="InterPro" id="IPR001507">
    <property type="entry name" value="ZP_dom"/>
</dbReference>
<evidence type="ECO:0000256" key="1">
    <source>
        <dbReference type="ARBA" id="ARBA00004251"/>
    </source>
</evidence>
<dbReference type="STRING" id="451379.A0A0N5AFP9"/>
<dbReference type="WBParaSite" id="SMUV_0000311101-mRNA-1">
    <property type="protein sequence ID" value="SMUV_0000311101-mRNA-1"/>
    <property type="gene ID" value="SMUV_0000311101"/>
</dbReference>
<name>A0A0N5AFP9_9BILA</name>
<dbReference type="Pfam" id="PF25301">
    <property type="entry name" value="CUT_C"/>
    <property type="match status" value="1"/>
</dbReference>
<dbReference type="Proteomes" id="UP000046393">
    <property type="component" value="Unplaced"/>
</dbReference>
<dbReference type="InterPro" id="IPR056953">
    <property type="entry name" value="CUT_N"/>
</dbReference>
<evidence type="ECO:0000256" key="3">
    <source>
        <dbReference type="ARBA" id="ARBA00022475"/>
    </source>
</evidence>
<dbReference type="InterPro" id="IPR036465">
    <property type="entry name" value="vWFA_dom_sf"/>
</dbReference>
<dbReference type="PANTHER" id="PTHR22907:SF47">
    <property type="entry name" value="CUTICLIN-6"/>
    <property type="match status" value="1"/>
</dbReference>
<evidence type="ECO:0000256" key="7">
    <source>
        <dbReference type="ARBA" id="ARBA00023136"/>
    </source>
</evidence>
<dbReference type="GO" id="GO:0042302">
    <property type="term" value="F:structural constituent of cuticle"/>
    <property type="evidence" value="ECO:0007669"/>
    <property type="project" value="UniProtKB-KW"/>
</dbReference>
<dbReference type="SUPFAM" id="SSF53300">
    <property type="entry name" value="vWA-like"/>
    <property type="match status" value="1"/>
</dbReference>
<protein>
    <submittedName>
        <fullName evidence="12">ZP domain-containing protein</fullName>
    </submittedName>
</protein>
<evidence type="ECO:0000259" key="10">
    <source>
        <dbReference type="PROSITE" id="PS51034"/>
    </source>
</evidence>
<evidence type="ECO:0000259" key="9">
    <source>
        <dbReference type="PROSITE" id="PS50234"/>
    </source>
</evidence>
<dbReference type="AlphaFoldDB" id="A0A0N5AFP9"/>
<comment type="subcellular location">
    <subcellularLocation>
        <location evidence="1">Cell membrane</location>
        <topology evidence="1">Single-pass type I membrane protein</topology>
    </subcellularLocation>
</comment>
<evidence type="ECO:0000313" key="12">
    <source>
        <dbReference type="WBParaSite" id="SMUV_0000311101-mRNA-1"/>
    </source>
</evidence>
<dbReference type="InterPro" id="IPR002035">
    <property type="entry name" value="VWF_A"/>
</dbReference>
<keyword evidence="5" id="KW-0732">Signal</keyword>
<keyword evidence="3" id="KW-1003">Cell membrane</keyword>
<evidence type="ECO:0000256" key="8">
    <source>
        <dbReference type="SAM" id="Phobius"/>
    </source>
</evidence>
<proteinExistence type="predicted"/>
<dbReference type="Pfam" id="PF25057">
    <property type="entry name" value="CUT_N"/>
    <property type="match status" value="1"/>
</dbReference>
<accession>A0A0N5AFP9</accession>
<dbReference type="SMART" id="SM00327">
    <property type="entry name" value="VWA"/>
    <property type="match status" value="1"/>
</dbReference>
<feature type="domain" description="VWFA" evidence="9">
    <location>
        <begin position="1"/>
        <end position="158"/>
    </location>
</feature>
<keyword evidence="2" id="KW-0193">Cuticle</keyword>
<dbReference type="PROSITE" id="PS50234">
    <property type="entry name" value="VWFA"/>
    <property type="match status" value="1"/>
</dbReference>
<keyword evidence="11" id="KW-1185">Reference proteome</keyword>
<dbReference type="SMART" id="SM00241">
    <property type="entry name" value="ZP"/>
    <property type="match status" value="1"/>
</dbReference>
<dbReference type="InterPro" id="IPR051962">
    <property type="entry name" value="Cuticlin"/>
</dbReference>
<evidence type="ECO:0000256" key="2">
    <source>
        <dbReference type="ARBA" id="ARBA00022460"/>
    </source>
</evidence>
<evidence type="ECO:0000256" key="5">
    <source>
        <dbReference type="ARBA" id="ARBA00022729"/>
    </source>
</evidence>
<keyword evidence="4 8" id="KW-0812">Transmembrane</keyword>
<feature type="domain" description="ZP" evidence="10">
    <location>
        <begin position="175"/>
        <end position="417"/>
    </location>
</feature>
<organism evidence="11 12">
    <name type="scientific">Syphacia muris</name>
    <dbReference type="NCBI Taxonomy" id="451379"/>
    <lineage>
        <taxon>Eukaryota</taxon>
        <taxon>Metazoa</taxon>
        <taxon>Ecdysozoa</taxon>
        <taxon>Nematoda</taxon>
        <taxon>Chromadorea</taxon>
        <taxon>Rhabditida</taxon>
        <taxon>Spirurina</taxon>
        <taxon>Oxyuridomorpha</taxon>
        <taxon>Oxyuroidea</taxon>
        <taxon>Oxyuridae</taxon>
        <taxon>Syphacia</taxon>
    </lineage>
</organism>
<evidence type="ECO:0000256" key="6">
    <source>
        <dbReference type="ARBA" id="ARBA00022989"/>
    </source>
</evidence>
<reference evidence="12" key="1">
    <citation type="submission" date="2017-02" db="UniProtKB">
        <authorList>
            <consortium name="WormBaseParasite"/>
        </authorList>
    </citation>
    <scope>IDENTIFICATION</scope>
</reference>
<dbReference type="Gene3D" id="3.40.50.410">
    <property type="entry name" value="von Willebrand factor, type A domain"/>
    <property type="match status" value="1"/>
</dbReference>
<dbReference type="PANTHER" id="PTHR22907">
    <property type="entry name" value="GH04558P"/>
    <property type="match status" value="1"/>
</dbReference>